<organism evidence="1 2">
    <name type="scientific">Roseateles saccharophilus</name>
    <name type="common">Pseudomonas saccharophila</name>
    <dbReference type="NCBI Taxonomy" id="304"/>
    <lineage>
        <taxon>Bacteria</taxon>
        <taxon>Pseudomonadati</taxon>
        <taxon>Pseudomonadota</taxon>
        <taxon>Betaproteobacteria</taxon>
        <taxon>Burkholderiales</taxon>
        <taxon>Sphaerotilaceae</taxon>
        <taxon>Roseateles</taxon>
    </lineage>
</organism>
<dbReference type="InterPro" id="IPR010732">
    <property type="entry name" value="T6SS_TssG-like"/>
</dbReference>
<proteinExistence type="predicted"/>
<name>A0ABU1YXN1_ROSSA</name>
<dbReference type="NCBIfam" id="TIGR03347">
    <property type="entry name" value="VI_chp_1"/>
    <property type="match status" value="1"/>
</dbReference>
<accession>A0ABU1YXN1</accession>
<sequence>MSQKPEPSIFDALTARPGRFDLFQALRRIEAAHPDKPRLGDALRPGDEPVRFASEPALNFAPTPITRLAPSEHSPPRLVQRVLSLFGPNGALPTHMTEYARERSLHHGDRTFAAFADMLLHRFGLLFYRAWARANPVVGMDRGREAPIVRHVGALIGLAEPALRERDALGDFSKLYFAGRLARSARDADGLQSWIALRFRVPAQVQQFSGHWMTLETEERTRLVKHDGVALGRGAMLGRQVWDVQHKFRIEIGPLSWPAFQAFLPSGQNLQALQAMVRQYVGHEFAWDVRLKLKPAEVPSWSLGKKPGVGMLGRSAWLNSQRPRKRADQLVMNVESICREPLGPSLAPRHQM</sequence>
<dbReference type="Pfam" id="PF06996">
    <property type="entry name" value="T6SS_TssG"/>
    <property type="match status" value="1"/>
</dbReference>
<dbReference type="Proteomes" id="UP001180453">
    <property type="component" value="Unassembled WGS sequence"/>
</dbReference>
<evidence type="ECO:0000313" key="1">
    <source>
        <dbReference type="EMBL" id="MDR7273005.1"/>
    </source>
</evidence>
<gene>
    <name evidence="1" type="ORF">J2X20_005690</name>
</gene>
<dbReference type="PANTHER" id="PTHR35564">
    <property type="match status" value="1"/>
</dbReference>
<dbReference type="EMBL" id="JAVDXU010000007">
    <property type="protein sequence ID" value="MDR7273005.1"/>
    <property type="molecule type" value="Genomic_DNA"/>
</dbReference>
<protein>
    <submittedName>
        <fullName evidence="1">Type VI secretion system protein ImpH</fullName>
    </submittedName>
</protein>
<keyword evidence="2" id="KW-1185">Reference proteome</keyword>
<comment type="caution">
    <text evidence="1">The sequence shown here is derived from an EMBL/GenBank/DDBJ whole genome shotgun (WGS) entry which is preliminary data.</text>
</comment>
<evidence type="ECO:0000313" key="2">
    <source>
        <dbReference type="Proteomes" id="UP001180453"/>
    </source>
</evidence>
<reference evidence="1 2" key="1">
    <citation type="submission" date="2023-07" db="EMBL/GenBank/DDBJ databases">
        <title>Sorghum-associated microbial communities from plants grown in Nebraska, USA.</title>
        <authorList>
            <person name="Schachtman D."/>
        </authorList>
    </citation>
    <scope>NUCLEOTIDE SEQUENCE [LARGE SCALE GENOMIC DNA]</scope>
    <source>
        <strain evidence="1 2">BE314</strain>
    </source>
</reference>
<dbReference type="RefSeq" id="WP_310272920.1">
    <property type="nucleotide sequence ID" value="NZ_JAVDXU010000007.1"/>
</dbReference>
<dbReference type="PANTHER" id="PTHR35564:SF4">
    <property type="entry name" value="CYTOPLASMIC PROTEIN"/>
    <property type="match status" value="1"/>
</dbReference>